<reference evidence="2" key="2">
    <citation type="submission" date="2014-07" db="EMBL/GenBank/DDBJ databases">
        <title>Genome sequence of Mangrovimonas yunxiaonensis.</title>
        <authorList>
            <person name="Li Y."/>
            <person name="Zheng T."/>
        </authorList>
    </citation>
    <scope>NUCLEOTIDE SEQUENCE [LARGE SCALE GENOMIC DNA]</scope>
    <source>
        <strain evidence="2">LY01</strain>
    </source>
</reference>
<name>A0A084THF4_9FLAO</name>
<protein>
    <submittedName>
        <fullName evidence="1">Uncharacterized protein</fullName>
    </submittedName>
</protein>
<comment type="caution">
    <text evidence="1">The sequence shown here is derived from an EMBL/GenBank/DDBJ whole genome shotgun (WGS) entry which is preliminary data.</text>
</comment>
<dbReference type="AlphaFoldDB" id="A0A084THF4"/>
<organism evidence="1 2">
    <name type="scientific">Mangrovimonas yunxiaonensis</name>
    <dbReference type="NCBI Taxonomy" id="1197477"/>
    <lineage>
        <taxon>Bacteria</taxon>
        <taxon>Pseudomonadati</taxon>
        <taxon>Bacteroidota</taxon>
        <taxon>Flavobacteriia</taxon>
        <taxon>Flavobacteriales</taxon>
        <taxon>Flavobacteriaceae</taxon>
        <taxon>Mangrovimonas</taxon>
    </lineage>
</organism>
<dbReference type="Proteomes" id="UP000028521">
    <property type="component" value="Unassembled WGS sequence"/>
</dbReference>
<accession>A0A084THF4</accession>
<dbReference type="EMBL" id="JPFK01000009">
    <property type="protein sequence ID" value="KFB00140.1"/>
    <property type="molecule type" value="Genomic_DNA"/>
</dbReference>
<evidence type="ECO:0000313" key="2">
    <source>
        <dbReference type="Proteomes" id="UP000028521"/>
    </source>
</evidence>
<proteinExistence type="predicted"/>
<sequence length="76" mass="8574">MVAGKGFGVSKAESVATSLSRLVVLLQLKNNNKKLMSTNTKRIPITVSIIKWLVFVNSYSLNIMKLNHNLKLFKRK</sequence>
<keyword evidence="2" id="KW-1185">Reference proteome</keyword>
<dbReference type="STRING" id="1197477.IA57_11955"/>
<gene>
    <name evidence="1" type="ORF">IA57_11955</name>
</gene>
<evidence type="ECO:0000313" key="1">
    <source>
        <dbReference type="EMBL" id="KFB00140.1"/>
    </source>
</evidence>
<reference evidence="1 2" key="1">
    <citation type="journal article" date="2014" name="Genome Announc.">
        <title>Draft Genome Sequence of the Algicidal Bacterium Mangrovimonas yunxiaonensis Strain LY01.</title>
        <authorList>
            <person name="Li Y."/>
            <person name="Zhu H."/>
            <person name="Li C."/>
            <person name="Zhang H."/>
            <person name="Chen Z."/>
            <person name="Zheng W."/>
            <person name="Xu H."/>
            <person name="Zheng T."/>
        </authorList>
    </citation>
    <scope>NUCLEOTIDE SEQUENCE [LARGE SCALE GENOMIC DNA]</scope>
    <source>
        <strain evidence="1 2">LY01</strain>
    </source>
</reference>